<dbReference type="AlphaFoldDB" id="T0S8F8"/>
<dbReference type="SUPFAM" id="SSF48452">
    <property type="entry name" value="TPR-like"/>
    <property type="match status" value="1"/>
</dbReference>
<feature type="region of interest" description="Disordered" evidence="1">
    <location>
        <begin position="327"/>
        <end position="351"/>
    </location>
</feature>
<feature type="region of interest" description="Disordered" evidence="1">
    <location>
        <begin position="247"/>
        <end position="283"/>
    </location>
</feature>
<name>T0S8F8_SAPDV</name>
<proteinExistence type="predicted"/>
<dbReference type="VEuPathDB" id="FungiDB:SDRG_01505"/>
<evidence type="ECO:0000256" key="1">
    <source>
        <dbReference type="SAM" id="MobiDB-lite"/>
    </source>
</evidence>
<gene>
    <name evidence="2" type="ORF">SDRG_01505</name>
</gene>
<organism evidence="2 3">
    <name type="scientific">Saprolegnia diclina (strain VS20)</name>
    <dbReference type="NCBI Taxonomy" id="1156394"/>
    <lineage>
        <taxon>Eukaryota</taxon>
        <taxon>Sar</taxon>
        <taxon>Stramenopiles</taxon>
        <taxon>Oomycota</taxon>
        <taxon>Saprolegniomycetes</taxon>
        <taxon>Saprolegniales</taxon>
        <taxon>Saprolegniaceae</taxon>
        <taxon>Saprolegnia</taxon>
    </lineage>
</organism>
<dbReference type="InterPro" id="IPR011990">
    <property type="entry name" value="TPR-like_helical_dom_sf"/>
</dbReference>
<dbReference type="OMA" id="HTEAMRY"/>
<dbReference type="RefSeq" id="XP_008605257.1">
    <property type="nucleotide sequence ID" value="XM_008607035.1"/>
</dbReference>
<feature type="compositionally biased region" description="Basic and acidic residues" evidence="1">
    <location>
        <begin position="146"/>
        <end position="162"/>
    </location>
</feature>
<evidence type="ECO:0000313" key="2">
    <source>
        <dbReference type="EMBL" id="EQC41543.1"/>
    </source>
</evidence>
<feature type="compositionally biased region" description="Basic and acidic residues" evidence="1">
    <location>
        <begin position="169"/>
        <end position="178"/>
    </location>
</feature>
<dbReference type="OrthoDB" id="201140at2759"/>
<accession>T0S8F8</accession>
<dbReference type="GeneID" id="19942232"/>
<reference evidence="2 3" key="1">
    <citation type="submission" date="2012-04" db="EMBL/GenBank/DDBJ databases">
        <title>The Genome Sequence of Saprolegnia declina VS20.</title>
        <authorList>
            <consortium name="The Broad Institute Genome Sequencing Platform"/>
            <person name="Russ C."/>
            <person name="Nusbaum C."/>
            <person name="Tyler B."/>
            <person name="van West P."/>
            <person name="Dieguez-Uribeondo J."/>
            <person name="de Bruijn I."/>
            <person name="Tripathy S."/>
            <person name="Jiang R."/>
            <person name="Young S.K."/>
            <person name="Zeng Q."/>
            <person name="Gargeya S."/>
            <person name="Fitzgerald M."/>
            <person name="Haas B."/>
            <person name="Abouelleil A."/>
            <person name="Alvarado L."/>
            <person name="Arachchi H.M."/>
            <person name="Berlin A."/>
            <person name="Chapman S.B."/>
            <person name="Goldberg J."/>
            <person name="Griggs A."/>
            <person name="Gujja S."/>
            <person name="Hansen M."/>
            <person name="Howarth C."/>
            <person name="Imamovic A."/>
            <person name="Larimer J."/>
            <person name="McCowen C."/>
            <person name="Montmayeur A."/>
            <person name="Murphy C."/>
            <person name="Neiman D."/>
            <person name="Pearson M."/>
            <person name="Priest M."/>
            <person name="Roberts A."/>
            <person name="Saif S."/>
            <person name="Shea T."/>
            <person name="Sisk P."/>
            <person name="Sykes S."/>
            <person name="Wortman J."/>
            <person name="Nusbaum C."/>
            <person name="Birren B."/>
        </authorList>
    </citation>
    <scope>NUCLEOTIDE SEQUENCE [LARGE SCALE GENOMIC DNA]</scope>
    <source>
        <strain evidence="2 3">VS20</strain>
    </source>
</reference>
<protein>
    <submittedName>
        <fullName evidence="2">Uncharacterized protein</fullName>
    </submittedName>
</protein>
<dbReference type="EMBL" id="JH767134">
    <property type="protein sequence ID" value="EQC41543.1"/>
    <property type="molecule type" value="Genomic_DNA"/>
</dbReference>
<feature type="compositionally biased region" description="Basic and acidic residues" evidence="1">
    <location>
        <begin position="261"/>
        <end position="270"/>
    </location>
</feature>
<dbReference type="Proteomes" id="UP000030762">
    <property type="component" value="Unassembled WGS sequence"/>
</dbReference>
<dbReference type="eggNOG" id="ENOG502RU8C">
    <property type="taxonomic scope" value="Eukaryota"/>
</dbReference>
<keyword evidence="3" id="KW-1185">Reference proteome</keyword>
<evidence type="ECO:0000313" key="3">
    <source>
        <dbReference type="Proteomes" id="UP000030762"/>
    </source>
</evidence>
<feature type="compositionally biased region" description="Pro residues" evidence="1">
    <location>
        <begin position="101"/>
        <end position="110"/>
    </location>
</feature>
<dbReference type="InParanoid" id="T0S8F8"/>
<feature type="region of interest" description="Disordered" evidence="1">
    <location>
        <begin position="97"/>
        <end position="187"/>
    </location>
</feature>
<sequence length="700" mass="77769">MDATKLPGLARQPSVPRELTVATVTKLVEDLQREQQAQLAVERERVIQQVVEKLATNGLLSLPPQKQKHHKTKKEAIFEGRLHSLLSHSLSESGLNYAHVLPPPTDPAPADPGDRPLVLARHEGPEQTVAERQVRPHSTTKRAKRAEKESRLRDNPLFEKPKLKSATAKKPERAKAASDESPTPVDEAAAWTDLTKVPYNMDKRTWILLQQTKRILQQTTSSTNYRPGKIAPKPLWEASRRPLATGDSALSTAHAPTSPREPLDGADKTAEIAPSMPEPTKSPPKGYQLAMLEPFPDTDPNTNDDKVWENELARQILSLYATSVNTKKHGVSPTKPAGSPTPLCDPKAPIEHSEGTTKMVCEDRRSRVRAVQDSWEPSHRLENGKVKLCIPKIPRPIWFAGTGVVLATWCALAGPELEGHKPTPDRTYLEGEPVLCRHLLCDDLRQLEQSGAHEKYIAVVETLLMARLRTHFKMLDDIDIKLWRQLVITCNAFASRNIDAKKHAVALQLIKKTEALLDDSTLLLGPARAELVAFIADSYAHYYYSRGKAHAGLKYCAKAHGTHVKLGEWSHVAKAKLHMAALLSRLERHDAAIQALHEILQLVESAQLEDAGGASAQKLCLVAVTYNNLALEQLHVRDIDRASTASQNARRLARLCLSYSNRWLSQLEATHKAVVRAMTTMLGDDCAFDMELVMKYDIEA</sequence>